<accession>A0A542E078</accession>
<proteinExistence type="predicted"/>
<keyword evidence="1" id="KW-0812">Transmembrane</keyword>
<organism evidence="2 3">
    <name type="scientific">Lapillicoccus jejuensis</name>
    <dbReference type="NCBI Taxonomy" id="402171"/>
    <lineage>
        <taxon>Bacteria</taxon>
        <taxon>Bacillati</taxon>
        <taxon>Actinomycetota</taxon>
        <taxon>Actinomycetes</taxon>
        <taxon>Micrococcales</taxon>
        <taxon>Intrasporangiaceae</taxon>
        <taxon>Lapillicoccus</taxon>
    </lineage>
</organism>
<reference evidence="2 3" key="1">
    <citation type="submission" date="2019-06" db="EMBL/GenBank/DDBJ databases">
        <title>Sequencing the genomes of 1000 actinobacteria strains.</title>
        <authorList>
            <person name="Klenk H.-P."/>
        </authorList>
    </citation>
    <scope>NUCLEOTIDE SEQUENCE [LARGE SCALE GENOMIC DNA]</scope>
    <source>
        <strain evidence="2 3">DSM 18607</strain>
    </source>
</reference>
<dbReference type="RefSeq" id="WP_170185618.1">
    <property type="nucleotide sequence ID" value="NZ_BAAAPR010000003.1"/>
</dbReference>
<keyword evidence="3" id="KW-1185">Reference proteome</keyword>
<sequence>MPRRSPAFLRWIGTGAVVGFLVGLVMAVVSADAANYGLGSQVAYLGVMFAFLGALLGALVAVLVDRRA</sequence>
<comment type="caution">
    <text evidence="2">The sequence shown here is derived from an EMBL/GenBank/DDBJ whole genome shotgun (WGS) entry which is preliminary data.</text>
</comment>
<dbReference type="Proteomes" id="UP000317893">
    <property type="component" value="Unassembled WGS sequence"/>
</dbReference>
<protein>
    <recommendedName>
        <fullName evidence="4">Major facilitator superfamily (MFS) profile domain-containing protein</fullName>
    </recommendedName>
</protein>
<keyword evidence="1" id="KW-0472">Membrane</keyword>
<evidence type="ECO:0000313" key="3">
    <source>
        <dbReference type="Proteomes" id="UP000317893"/>
    </source>
</evidence>
<keyword evidence="1" id="KW-1133">Transmembrane helix</keyword>
<feature type="transmembrane region" description="Helical" evidence="1">
    <location>
        <begin position="42"/>
        <end position="64"/>
    </location>
</feature>
<feature type="transmembrane region" description="Helical" evidence="1">
    <location>
        <begin position="7"/>
        <end position="30"/>
    </location>
</feature>
<name>A0A542E078_9MICO</name>
<dbReference type="EMBL" id="VFMN01000001">
    <property type="protein sequence ID" value="TQJ08762.1"/>
    <property type="molecule type" value="Genomic_DNA"/>
</dbReference>
<evidence type="ECO:0008006" key="4">
    <source>
        <dbReference type="Google" id="ProtNLM"/>
    </source>
</evidence>
<evidence type="ECO:0000313" key="2">
    <source>
        <dbReference type="EMBL" id="TQJ08762.1"/>
    </source>
</evidence>
<gene>
    <name evidence="2" type="ORF">FB458_1854</name>
</gene>
<dbReference type="AlphaFoldDB" id="A0A542E078"/>
<evidence type="ECO:0000256" key="1">
    <source>
        <dbReference type="SAM" id="Phobius"/>
    </source>
</evidence>